<dbReference type="Proteomes" id="UP000436522">
    <property type="component" value="Unassembled WGS sequence"/>
</dbReference>
<feature type="region of interest" description="Disordered" evidence="1">
    <location>
        <begin position="21"/>
        <end position="46"/>
    </location>
</feature>
<organism evidence="2 3">
    <name type="scientific">Roseobacter cerasinus</name>
    <dbReference type="NCBI Taxonomy" id="2602289"/>
    <lineage>
        <taxon>Bacteria</taxon>
        <taxon>Pseudomonadati</taxon>
        <taxon>Pseudomonadota</taxon>
        <taxon>Alphaproteobacteria</taxon>
        <taxon>Rhodobacterales</taxon>
        <taxon>Roseobacteraceae</taxon>
        <taxon>Roseobacter</taxon>
    </lineage>
</organism>
<evidence type="ECO:0000256" key="1">
    <source>
        <dbReference type="SAM" id="MobiDB-lite"/>
    </source>
</evidence>
<protein>
    <submittedName>
        <fullName evidence="2">Uncharacterized protein</fullName>
    </submittedName>
</protein>
<reference evidence="2 3" key="1">
    <citation type="submission" date="2019-12" db="EMBL/GenBank/DDBJ databases">
        <title>Roseobacter cerasinus sp. nov., isolated from seawater around aquaculture.</title>
        <authorList>
            <person name="Muramatsu S."/>
            <person name="Takabe Y."/>
            <person name="Mori K."/>
            <person name="Takaichi S."/>
            <person name="Hanada S."/>
        </authorList>
    </citation>
    <scope>NUCLEOTIDE SEQUENCE [LARGE SCALE GENOMIC DNA]</scope>
    <source>
        <strain evidence="2 3">AI77</strain>
    </source>
</reference>
<dbReference type="EMBL" id="BLIV01000001">
    <property type="protein sequence ID" value="GFE48773.1"/>
    <property type="molecule type" value="Genomic_DNA"/>
</dbReference>
<sequence>MGDPMRFDLLWAYLGKFAGARKGGLPRRTGTPTRQDRRLLSPPGDGLLKLFSHAPG</sequence>
<gene>
    <name evidence="2" type="ORF">So717_05260</name>
</gene>
<comment type="caution">
    <text evidence="2">The sequence shown here is derived from an EMBL/GenBank/DDBJ whole genome shotgun (WGS) entry which is preliminary data.</text>
</comment>
<keyword evidence="3" id="KW-1185">Reference proteome</keyword>
<name>A0A640VKD4_9RHOB</name>
<proteinExistence type="predicted"/>
<evidence type="ECO:0000313" key="3">
    <source>
        <dbReference type="Proteomes" id="UP000436522"/>
    </source>
</evidence>
<evidence type="ECO:0000313" key="2">
    <source>
        <dbReference type="EMBL" id="GFE48773.1"/>
    </source>
</evidence>
<dbReference type="AlphaFoldDB" id="A0A640VKD4"/>
<accession>A0A640VKD4</accession>